<protein>
    <submittedName>
        <fullName evidence="2">Uncharacterized protein</fullName>
    </submittedName>
</protein>
<dbReference type="Proteomes" id="UP000518752">
    <property type="component" value="Unassembled WGS sequence"/>
</dbReference>
<organism evidence="2 3">
    <name type="scientific">Collybiopsis confluens</name>
    <dbReference type="NCBI Taxonomy" id="2823264"/>
    <lineage>
        <taxon>Eukaryota</taxon>
        <taxon>Fungi</taxon>
        <taxon>Dikarya</taxon>
        <taxon>Basidiomycota</taxon>
        <taxon>Agaricomycotina</taxon>
        <taxon>Agaricomycetes</taxon>
        <taxon>Agaricomycetidae</taxon>
        <taxon>Agaricales</taxon>
        <taxon>Marasmiineae</taxon>
        <taxon>Omphalotaceae</taxon>
        <taxon>Collybiopsis</taxon>
    </lineage>
</organism>
<feature type="region of interest" description="Disordered" evidence="1">
    <location>
        <begin position="92"/>
        <end position="116"/>
    </location>
</feature>
<proteinExistence type="predicted"/>
<evidence type="ECO:0000313" key="3">
    <source>
        <dbReference type="Proteomes" id="UP000518752"/>
    </source>
</evidence>
<comment type="caution">
    <text evidence="2">The sequence shown here is derived from an EMBL/GenBank/DDBJ whole genome shotgun (WGS) entry which is preliminary data.</text>
</comment>
<feature type="region of interest" description="Disordered" evidence="1">
    <location>
        <begin position="25"/>
        <end position="66"/>
    </location>
</feature>
<dbReference type="EMBL" id="JAACJN010000228">
    <property type="protein sequence ID" value="KAF5358849.1"/>
    <property type="molecule type" value="Genomic_DNA"/>
</dbReference>
<accession>A0A8H5G5J4</accession>
<feature type="compositionally biased region" description="Basic and acidic residues" evidence="1">
    <location>
        <begin position="55"/>
        <end position="65"/>
    </location>
</feature>
<reference evidence="2 3" key="1">
    <citation type="journal article" date="2020" name="ISME J.">
        <title>Uncovering the hidden diversity of litter-decomposition mechanisms in mushroom-forming fungi.</title>
        <authorList>
            <person name="Floudas D."/>
            <person name="Bentzer J."/>
            <person name="Ahren D."/>
            <person name="Johansson T."/>
            <person name="Persson P."/>
            <person name="Tunlid A."/>
        </authorList>
    </citation>
    <scope>NUCLEOTIDE SEQUENCE [LARGE SCALE GENOMIC DNA]</scope>
    <source>
        <strain evidence="2 3">CBS 406.79</strain>
    </source>
</reference>
<evidence type="ECO:0000256" key="1">
    <source>
        <dbReference type="SAM" id="MobiDB-lite"/>
    </source>
</evidence>
<name>A0A8H5G5J4_9AGAR</name>
<sequence>MSDEIPRPIKAPDNEFMRTFVHGYKIQKNSRNTKTEKDGRTRTRDVNSFTSSMKIKSEAPPDVTHRIQKSSNIKPSDATLRVKKLLKPDTQSTSKFAGLQIPKNSSSSFTQQAETHYASSSKIIMKKLNNVKNSSLSNENVKFLKTFSEPAHDGFIIPEPTDPHYHPN</sequence>
<feature type="compositionally biased region" description="Basic and acidic residues" evidence="1">
    <location>
        <begin position="33"/>
        <end position="45"/>
    </location>
</feature>
<evidence type="ECO:0000313" key="2">
    <source>
        <dbReference type="EMBL" id="KAF5358849.1"/>
    </source>
</evidence>
<gene>
    <name evidence="2" type="ORF">D9757_013956</name>
</gene>
<keyword evidence="3" id="KW-1185">Reference proteome</keyword>
<feature type="compositionally biased region" description="Polar residues" evidence="1">
    <location>
        <begin position="102"/>
        <end position="116"/>
    </location>
</feature>
<dbReference type="AlphaFoldDB" id="A0A8H5G5J4"/>